<organism evidence="1 2">
    <name type="scientific">Spirosoma fluviale</name>
    <dbReference type="NCBI Taxonomy" id="1597977"/>
    <lineage>
        <taxon>Bacteria</taxon>
        <taxon>Pseudomonadati</taxon>
        <taxon>Bacteroidota</taxon>
        <taxon>Cytophagia</taxon>
        <taxon>Cytophagales</taxon>
        <taxon>Cytophagaceae</taxon>
        <taxon>Spirosoma</taxon>
    </lineage>
</organism>
<dbReference type="OrthoDB" id="9772435at2"/>
<reference evidence="2" key="1">
    <citation type="submission" date="2017-09" db="EMBL/GenBank/DDBJ databases">
        <authorList>
            <person name="Varghese N."/>
            <person name="Submissions S."/>
        </authorList>
    </citation>
    <scope>NUCLEOTIDE SEQUENCE [LARGE SCALE GENOMIC DNA]</scope>
    <source>
        <strain evidence="2">DSM 29961</strain>
    </source>
</reference>
<gene>
    <name evidence="1" type="ORF">SAMN06269250_4103</name>
</gene>
<name>A0A286GC34_9BACT</name>
<evidence type="ECO:0000313" key="1">
    <source>
        <dbReference type="EMBL" id="SOD92679.1"/>
    </source>
</evidence>
<dbReference type="Proteomes" id="UP000219452">
    <property type="component" value="Unassembled WGS sequence"/>
</dbReference>
<dbReference type="RefSeq" id="WP_097127877.1">
    <property type="nucleotide sequence ID" value="NZ_OCNH01000003.1"/>
</dbReference>
<dbReference type="EMBL" id="OCNH01000003">
    <property type="protein sequence ID" value="SOD92679.1"/>
    <property type="molecule type" value="Genomic_DNA"/>
</dbReference>
<evidence type="ECO:0000313" key="2">
    <source>
        <dbReference type="Proteomes" id="UP000219452"/>
    </source>
</evidence>
<dbReference type="AlphaFoldDB" id="A0A286GC34"/>
<protein>
    <submittedName>
        <fullName evidence="1">Uncharacterized protein</fullName>
    </submittedName>
</protein>
<accession>A0A286GC34</accession>
<proteinExistence type="predicted"/>
<keyword evidence="2" id="KW-1185">Reference proteome</keyword>
<sequence>MTQRQYIRFLQPSFTLLVSLLYALSLRAQQAPVRYWNQDTQLIPWRMPLPTDAKRVKRVDLDKDGDPDLIYSFVRDNVPIVWIDDDDDMKSTDPEGDADSDCLLIDRNKDGLYAGPGDFSIDWCDENKDGVADIQVIVNNGRASVRNFFDWSAEIMYIMDDDKDNIMHFVDWNTISMLAWEHNGHANFYEDYHGNTSFIKMHASSFRINDLRYSWENPFLFYDSDGDNLSEMAIRFVNTPTFRSKGNTNPAFANIDTAYDVHFNGKMDYVGLTWDLDNDNSPGNEFDFDMSILLKGGGFDYFSQKHRFSSLKGLGKQAEFLFYDKRWRQLDELIYPDRKQAWPLTFDKGKWTECSLVFDEDDDCNRWERVEFYEPKDLYKLGSGNGGLDNNAQADAVGDRGEFDTDFSGKGQLYIGAFDGKIHLVGAEWGAWRIDQTAFSFQGYGGIYDRWRGKGRMQTEPKQFALISYADTDQNGFVDKIRYDLDGDKVFEDSVSLKEIGVNDVQATFSSKSQTILKSQEQFKKMVDANWLRAKQAIQLAEKIGLPTHWYNFYKKPASLHQKYDYGFWLNFYLYHDLRDHYKSQNNAAQLKKLDKAYYSGNWSLMN</sequence>